<sequence length="76" mass="8486">MTTKEHHSRGHSAGHSKAESTGMFGRLFSGWLGRPNYDWGCGPIDLAGLEGLDGHIARRADFRNPTGFRRNRTYGR</sequence>
<dbReference type="OrthoDB" id="9801123at2"/>
<keyword evidence="2" id="KW-1185">Reference proteome</keyword>
<dbReference type="EMBL" id="OBQD01000001">
    <property type="protein sequence ID" value="SOC35441.1"/>
    <property type="molecule type" value="Genomic_DNA"/>
</dbReference>
<organism evidence="1 2">
    <name type="scientific">Rhizobium subbaraonis</name>
    <dbReference type="NCBI Taxonomy" id="908946"/>
    <lineage>
        <taxon>Bacteria</taxon>
        <taxon>Pseudomonadati</taxon>
        <taxon>Pseudomonadota</taxon>
        <taxon>Alphaproteobacteria</taxon>
        <taxon>Hyphomicrobiales</taxon>
        <taxon>Rhizobiaceae</taxon>
        <taxon>Rhizobium/Agrobacterium group</taxon>
        <taxon>Rhizobium</taxon>
    </lineage>
</organism>
<name>A0A285U594_9HYPH</name>
<proteinExistence type="predicted"/>
<dbReference type="Proteomes" id="UP000219167">
    <property type="component" value="Unassembled WGS sequence"/>
</dbReference>
<evidence type="ECO:0000313" key="2">
    <source>
        <dbReference type="Proteomes" id="UP000219167"/>
    </source>
</evidence>
<dbReference type="AlphaFoldDB" id="A0A285U594"/>
<accession>A0A285U594</accession>
<reference evidence="1 2" key="1">
    <citation type="submission" date="2017-08" db="EMBL/GenBank/DDBJ databases">
        <authorList>
            <person name="de Groot N.N."/>
        </authorList>
    </citation>
    <scope>NUCLEOTIDE SEQUENCE [LARGE SCALE GENOMIC DNA]</scope>
    <source>
        <strain evidence="1 2">JC85</strain>
    </source>
</reference>
<dbReference type="RefSeq" id="WP_097135832.1">
    <property type="nucleotide sequence ID" value="NZ_OBQD01000001.1"/>
</dbReference>
<gene>
    <name evidence="1" type="ORF">SAMN05892877_101358</name>
</gene>
<evidence type="ECO:0000313" key="1">
    <source>
        <dbReference type="EMBL" id="SOC35441.1"/>
    </source>
</evidence>
<protein>
    <submittedName>
        <fullName evidence="1">Uncharacterized protein</fullName>
    </submittedName>
</protein>